<evidence type="ECO:0000313" key="2">
    <source>
        <dbReference type="Proteomes" id="UP000286974"/>
    </source>
</evidence>
<proteinExistence type="predicted"/>
<name>A0A401FND9_9LACO</name>
<protein>
    <submittedName>
        <fullName evidence="1">Uncharacterized protein</fullName>
    </submittedName>
</protein>
<evidence type="ECO:0000313" key="1">
    <source>
        <dbReference type="EMBL" id="GAY73863.1"/>
    </source>
</evidence>
<comment type="caution">
    <text evidence="1">The sequence shown here is derived from an EMBL/GenBank/DDBJ whole genome shotgun (WGS) entry which is preliminary data.</text>
</comment>
<gene>
    <name evidence="1" type="ORF">NBRC111893_2009</name>
</gene>
<dbReference type="RefSeq" id="WP_261341440.1">
    <property type="nucleotide sequence ID" value="NZ_BEXA01000004.1"/>
</dbReference>
<accession>A0A401FND9</accession>
<organism evidence="1 2">
    <name type="scientific">Lentilactobacillus kosonis</name>
    <dbReference type="NCBI Taxonomy" id="2810561"/>
    <lineage>
        <taxon>Bacteria</taxon>
        <taxon>Bacillati</taxon>
        <taxon>Bacillota</taxon>
        <taxon>Bacilli</taxon>
        <taxon>Lactobacillales</taxon>
        <taxon>Lactobacillaceae</taxon>
        <taxon>Lentilactobacillus</taxon>
    </lineage>
</organism>
<sequence>MYGEVGMSKHYAISDNFSLEQLSSDGRIEKLFIPVVKKNG</sequence>
<dbReference type="EMBL" id="BEXA01000004">
    <property type="protein sequence ID" value="GAY73863.1"/>
    <property type="molecule type" value="Genomic_DNA"/>
</dbReference>
<dbReference type="Proteomes" id="UP000286974">
    <property type="component" value="Unassembled WGS sequence"/>
</dbReference>
<reference evidence="1 2" key="1">
    <citation type="submission" date="2017-11" db="EMBL/GenBank/DDBJ databases">
        <title>Draft Genome Sequence of Lactobacillus curieae NBRC 111893 isolated from Koso, a Japanese sugar-Vegetable Fermented Beverage.</title>
        <authorList>
            <person name="Chiou T.Y."/>
            <person name="Oshima K."/>
            <person name="Suda W."/>
            <person name="Hattori M."/>
            <person name="Takahashi T."/>
        </authorList>
    </citation>
    <scope>NUCLEOTIDE SEQUENCE [LARGE SCALE GENOMIC DNA]</scope>
    <source>
        <strain evidence="1 2">NBRC111893</strain>
    </source>
</reference>
<keyword evidence="2" id="KW-1185">Reference proteome</keyword>
<dbReference type="AlphaFoldDB" id="A0A401FND9"/>